<reference evidence="2 3" key="1">
    <citation type="journal article" date="2020" name="Nature">
        <title>Six reference-quality genomes reveal evolution of bat adaptations.</title>
        <authorList>
            <person name="Jebb D."/>
            <person name="Huang Z."/>
            <person name="Pippel M."/>
            <person name="Hughes G.M."/>
            <person name="Lavrichenko K."/>
            <person name="Devanna P."/>
            <person name="Winkler S."/>
            <person name="Jermiin L.S."/>
            <person name="Skirmuntt E.C."/>
            <person name="Katzourakis A."/>
            <person name="Burkitt-Gray L."/>
            <person name="Ray D.A."/>
            <person name="Sullivan K.A.M."/>
            <person name="Roscito J.G."/>
            <person name="Kirilenko B.M."/>
            <person name="Davalos L.M."/>
            <person name="Corthals A.P."/>
            <person name="Power M.L."/>
            <person name="Jones G."/>
            <person name="Ransome R.D."/>
            <person name="Dechmann D.K.N."/>
            <person name="Locatelli A.G."/>
            <person name="Puechmaille S.J."/>
            <person name="Fedrigo O."/>
            <person name="Jarvis E.D."/>
            <person name="Hiller M."/>
            <person name="Vernes S.C."/>
            <person name="Myers E.W."/>
            <person name="Teeling E.C."/>
        </authorList>
    </citation>
    <scope>NUCLEOTIDE SEQUENCE [LARGE SCALE GENOMIC DNA]</scope>
    <source>
        <strain evidence="2">MPipKuh1</strain>
        <tissue evidence="2">Flight muscle</tissue>
    </source>
</reference>
<dbReference type="AlphaFoldDB" id="A0A7J7VN23"/>
<feature type="region of interest" description="Disordered" evidence="1">
    <location>
        <begin position="86"/>
        <end position="109"/>
    </location>
</feature>
<keyword evidence="3" id="KW-1185">Reference proteome</keyword>
<organism evidence="2 3">
    <name type="scientific">Pipistrellus kuhlii</name>
    <name type="common">Kuhl's pipistrelle</name>
    <dbReference type="NCBI Taxonomy" id="59472"/>
    <lineage>
        <taxon>Eukaryota</taxon>
        <taxon>Metazoa</taxon>
        <taxon>Chordata</taxon>
        <taxon>Craniata</taxon>
        <taxon>Vertebrata</taxon>
        <taxon>Euteleostomi</taxon>
        <taxon>Mammalia</taxon>
        <taxon>Eutheria</taxon>
        <taxon>Laurasiatheria</taxon>
        <taxon>Chiroptera</taxon>
        <taxon>Yangochiroptera</taxon>
        <taxon>Vespertilionidae</taxon>
        <taxon>Pipistrellus</taxon>
    </lineage>
</organism>
<dbReference type="Proteomes" id="UP000558488">
    <property type="component" value="Unassembled WGS sequence"/>
</dbReference>
<proteinExistence type="predicted"/>
<evidence type="ECO:0000313" key="2">
    <source>
        <dbReference type="EMBL" id="KAF6326418.1"/>
    </source>
</evidence>
<dbReference type="EMBL" id="JACAGB010000014">
    <property type="protein sequence ID" value="KAF6326418.1"/>
    <property type="molecule type" value="Genomic_DNA"/>
</dbReference>
<evidence type="ECO:0000256" key="1">
    <source>
        <dbReference type="SAM" id="MobiDB-lite"/>
    </source>
</evidence>
<comment type="caution">
    <text evidence="2">The sequence shown here is derived from an EMBL/GenBank/DDBJ whole genome shotgun (WGS) entry which is preliminary data.</text>
</comment>
<evidence type="ECO:0000313" key="3">
    <source>
        <dbReference type="Proteomes" id="UP000558488"/>
    </source>
</evidence>
<protein>
    <submittedName>
        <fullName evidence="2">Uncharacterized protein</fullName>
    </submittedName>
</protein>
<name>A0A7J7VN23_PIPKU</name>
<sequence length="161" mass="17630">MTALGPLFCAGEREQRGWTDGSGFILSPQLERGHLFGVGPLGASTLPVSVSPPPEGRGMEKLVLEPHGEREDHFCFPLGSRVTESRTAARGLREEARGRRQRGSDTSSCFEGARPVICLQPHLSYHQPCFFRRLLSATLCSAHSQFALVKGAGREGKREKE</sequence>
<accession>A0A7J7VN23</accession>
<gene>
    <name evidence="2" type="ORF">mPipKuh1_008413</name>
</gene>